<dbReference type="KEGG" id="aab:A4R43_20900"/>
<sequence length="203" mass="21069">MVKGAFAAGPVLLLAGVVAMKFGWKGNTGLDWGIALPLWTGAHLAYVVGYLAFGIVLAVFWARARQNARNPGERTLADVLGVAGLVGLIAIQGQMVIDLIVGFRAENRAGMSAISRSIHDLPGFDAFFYGAVPSLQLGAVALLVALLAFRRDVPWWAAGTFVIGAACIGTQVTALMVLGGAALCVALPAMREPTAPRVPAMAA</sequence>
<keyword evidence="1" id="KW-0472">Membrane</keyword>
<keyword evidence="3" id="KW-1185">Reference proteome</keyword>
<dbReference type="Proteomes" id="UP000250434">
    <property type="component" value="Chromosome"/>
</dbReference>
<protein>
    <recommendedName>
        <fullName evidence="4">DUF4386 family protein</fullName>
    </recommendedName>
</protein>
<name>A0A344L9D4_9PSEU</name>
<feature type="transmembrane region" description="Helical" evidence="1">
    <location>
        <begin position="76"/>
        <end position="97"/>
    </location>
</feature>
<organism evidence="2 3">
    <name type="scientific">Amycolatopsis albispora</name>
    <dbReference type="NCBI Taxonomy" id="1804986"/>
    <lineage>
        <taxon>Bacteria</taxon>
        <taxon>Bacillati</taxon>
        <taxon>Actinomycetota</taxon>
        <taxon>Actinomycetes</taxon>
        <taxon>Pseudonocardiales</taxon>
        <taxon>Pseudonocardiaceae</taxon>
        <taxon>Amycolatopsis</taxon>
    </lineage>
</organism>
<dbReference type="EMBL" id="CP015163">
    <property type="protein sequence ID" value="AXB44658.1"/>
    <property type="molecule type" value="Genomic_DNA"/>
</dbReference>
<proteinExistence type="predicted"/>
<evidence type="ECO:0000313" key="2">
    <source>
        <dbReference type="EMBL" id="AXB44658.1"/>
    </source>
</evidence>
<dbReference type="OrthoDB" id="3539663at2"/>
<gene>
    <name evidence="2" type="ORF">A4R43_20900</name>
</gene>
<reference evidence="2 3" key="1">
    <citation type="submission" date="2016-04" db="EMBL/GenBank/DDBJ databases">
        <title>Complete genome sequence and analysis of deep-sea sediment isolate, Amycolatopsis sp. WP1.</title>
        <authorList>
            <person name="Wang H."/>
            <person name="Chen S."/>
            <person name="Wu Q."/>
        </authorList>
    </citation>
    <scope>NUCLEOTIDE SEQUENCE [LARGE SCALE GENOMIC DNA]</scope>
    <source>
        <strain evidence="2 3">WP1</strain>
    </source>
</reference>
<evidence type="ECO:0000256" key="1">
    <source>
        <dbReference type="SAM" id="Phobius"/>
    </source>
</evidence>
<keyword evidence="1" id="KW-1133">Transmembrane helix</keyword>
<evidence type="ECO:0008006" key="4">
    <source>
        <dbReference type="Google" id="ProtNLM"/>
    </source>
</evidence>
<evidence type="ECO:0000313" key="3">
    <source>
        <dbReference type="Proteomes" id="UP000250434"/>
    </source>
</evidence>
<keyword evidence="1" id="KW-0812">Transmembrane</keyword>
<dbReference type="AlphaFoldDB" id="A0A344L9D4"/>
<feature type="transmembrane region" description="Helical" evidence="1">
    <location>
        <begin position="43"/>
        <end position="64"/>
    </location>
</feature>
<accession>A0A344L9D4</accession>
<feature type="transmembrane region" description="Helical" evidence="1">
    <location>
        <begin position="161"/>
        <end position="189"/>
    </location>
</feature>
<feature type="transmembrane region" description="Helical" evidence="1">
    <location>
        <begin position="126"/>
        <end position="149"/>
    </location>
</feature>